<dbReference type="Proteomes" id="UP001143910">
    <property type="component" value="Unassembled WGS sequence"/>
</dbReference>
<protein>
    <submittedName>
        <fullName evidence="1">Uncharacterized protein</fullName>
    </submittedName>
</protein>
<comment type="caution">
    <text evidence="1">The sequence shown here is derived from an EMBL/GenBank/DDBJ whole genome shotgun (WGS) entry which is preliminary data.</text>
</comment>
<evidence type="ECO:0000313" key="2">
    <source>
        <dbReference type="Proteomes" id="UP001143910"/>
    </source>
</evidence>
<accession>A0ACC1N800</accession>
<keyword evidence="2" id="KW-1185">Reference proteome</keyword>
<dbReference type="EMBL" id="JANJQO010000757">
    <property type="protein sequence ID" value="KAJ2975034.1"/>
    <property type="molecule type" value="Genomic_DNA"/>
</dbReference>
<reference evidence="1" key="1">
    <citation type="submission" date="2022-08" db="EMBL/GenBank/DDBJ databases">
        <title>Genome Sequence of Lecanicillium fungicola.</title>
        <authorList>
            <person name="Buettner E."/>
        </authorList>
    </citation>
    <scope>NUCLEOTIDE SEQUENCE</scope>
    <source>
        <strain evidence="1">Babe33</strain>
    </source>
</reference>
<name>A0ACC1N800_9HYPO</name>
<proteinExistence type="predicted"/>
<sequence>MRISSLAPVAALLGMVNALPATDSYFGVPNTVVLDGYRLIDAKIRLFLGSQEHRSALKHLTAQADSWLSQGPWSVTTKTVALPPSASVQDYISQAPFFWPNPATPDGCPWAEKDGIYNPDSDKYPDRMLANRMFNSTYVLSLAWYYTGNAAYSKHAADILRTWFLDPKTGMNPSLNFGQVVPCTTVGRSYGIIDFSQEYSAVLDAVAILSTGAPGWTRSDTAAFKAWNTKFLTWLTESPYGKTENSNPAEHGTLANFQITALALFLGNKTLAQSTAQVAHGLIDSQINVNGSQPKETGHTRSWHYSNLNLGAYLRWALVAKKVGVDLLTYTGPQGQSIFTAANFVLPAAVGGQAAWPFKEIDFKPWAATDNLDAAADFGFAPAEEAKSKFPAPPGGNIFALRPAPQQLDSIIKIQ</sequence>
<gene>
    <name evidence="1" type="ORF">NQ176_g5745</name>
</gene>
<organism evidence="1 2">
    <name type="scientific">Zarea fungicola</name>
    <dbReference type="NCBI Taxonomy" id="93591"/>
    <lineage>
        <taxon>Eukaryota</taxon>
        <taxon>Fungi</taxon>
        <taxon>Dikarya</taxon>
        <taxon>Ascomycota</taxon>
        <taxon>Pezizomycotina</taxon>
        <taxon>Sordariomycetes</taxon>
        <taxon>Hypocreomycetidae</taxon>
        <taxon>Hypocreales</taxon>
        <taxon>Cordycipitaceae</taxon>
        <taxon>Zarea</taxon>
    </lineage>
</organism>
<evidence type="ECO:0000313" key="1">
    <source>
        <dbReference type="EMBL" id="KAJ2975034.1"/>
    </source>
</evidence>